<dbReference type="EMBL" id="GBRH01264089">
    <property type="protein sequence ID" value="JAD33806.1"/>
    <property type="molecule type" value="Transcribed_RNA"/>
</dbReference>
<name>A0A0A8Z4R6_ARUDO</name>
<protein>
    <submittedName>
        <fullName evidence="1">Uncharacterized protein</fullName>
    </submittedName>
</protein>
<sequence>MDPDGCDQESAVRPWISASPFDSHFCTRRLETLQADDLIFAGSFGARCLAGYRFAAL</sequence>
<reference evidence="1" key="1">
    <citation type="submission" date="2014-09" db="EMBL/GenBank/DDBJ databases">
        <authorList>
            <person name="Magalhaes I.L.F."/>
            <person name="Oliveira U."/>
            <person name="Santos F.R."/>
            <person name="Vidigal T.H.D.A."/>
            <person name="Brescovit A.D."/>
            <person name="Santos A.J."/>
        </authorList>
    </citation>
    <scope>NUCLEOTIDE SEQUENCE</scope>
    <source>
        <tissue evidence="1">Shoot tissue taken approximately 20 cm above the soil surface</tissue>
    </source>
</reference>
<proteinExistence type="predicted"/>
<accession>A0A0A8Z4R6</accession>
<evidence type="ECO:0000313" key="1">
    <source>
        <dbReference type="EMBL" id="JAD33806.1"/>
    </source>
</evidence>
<organism evidence="1">
    <name type="scientific">Arundo donax</name>
    <name type="common">Giant reed</name>
    <name type="synonym">Donax arundinaceus</name>
    <dbReference type="NCBI Taxonomy" id="35708"/>
    <lineage>
        <taxon>Eukaryota</taxon>
        <taxon>Viridiplantae</taxon>
        <taxon>Streptophyta</taxon>
        <taxon>Embryophyta</taxon>
        <taxon>Tracheophyta</taxon>
        <taxon>Spermatophyta</taxon>
        <taxon>Magnoliopsida</taxon>
        <taxon>Liliopsida</taxon>
        <taxon>Poales</taxon>
        <taxon>Poaceae</taxon>
        <taxon>PACMAD clade</taxon>
        <taxon>Arundinoideae</taxon>
        <taxon>Arundineae</taxon>
        <taxon>Arundo</taxon>
    </lineage>
</organism>
<reference evidence="1" key="2">
    <citation type="journal article" date="2015" name="Data Brief">
        <title>Shoot transcriptome of the giant reed, Arundo donax.</title>
        <authorList>
            <person name="Barrero R.A."/>
            <person name="Guerrero F.D."/>
            <person name="Moolhuijzen P."/>
            <person name="Goolsby J.A."/>
            <person name="Tidwell J."/>
            <person name="Bellgard S.E."/>
            <person name="Bellgard M.I."/>
        </authorList>
    </citation>
    <scope>NUCLEOTIDE SEQUENCE</scope>
    <source>
        <tissue evidence="1">Shoot tissue taken approximately 20 cm above the soil surface</tissue>
    </source>
</reference>
<dbReference type="AlphaFoldDB" id="A0A0A8Z4R6"/>